<sequence>MTKFNSLRKHPKSIFAAGLSVLMLAGCTSAGAGDHADGRRCSEYWHYRDCMYMQHHREREQLINQEKALINAEQARENLRMLREIRRKRGEHP</sequence>
<comment type="caution">
    <text evidence="2">The sequence shown here is derived from an EMBL/GenBank/DDBJ whole genome shotgun (WGS) entry which is preliminary data.</text>
</comment>
<reference evidence="2 3" key="1">
    <citation type="submission" date="2019-11" db="EMBL/GenBank/DDBJ databases">
        <title>Genome analysis of Rhizobacterium cereale a novel genus and species isolated from maize roots in North Spain.</title>
        <authorList>
            <person name="Menendez E."/>
            <person name="Flores-Felix J.D."/>
            <person name="Ramirez-Bahena M.-H."/>
            <person name="Igual J.M."/>
            <person name="Garcia-Fraile P."/>
            <person name="Peix A."/>
            <person name="Velazquez E."/>
        </authorList>
    </citation>
    <scope>NUCLEOTIDE SEQUENCE [LARGE SCALE GENOMIC DNA]</scope>
    <source>
        <strain evidence="2 3">RZME27</strain>
    </source>
</reference>
<dbReference type="AlphaFoldDB" id="A0A6A8A416"/>
<dbReference type="PROSITE" id="PS51257">
    <property type="entry name" value="PROKAR_LIPOPROTEIN"/>
    <property type="match status" value="1"/>
</dbReference>
<feature type="chain" id="PRO_5025521610" description="Lipoprotein" evidence="1">
    <location>
        <begin position="33"/>
        <end position="93"/>
    </location>
</feature>
<keyword evidence="1" id="KW-0732">Signal</keyword>
<gene>
    <name evidence="2" type="ORF">GAO09_00165</name>
</gene>
<accession>A0A6A8A416</accession>
<proteinExistence type="predicted"/>
<name>A0A6A8A416_9HYPH</name>
<protein>
    <recommendedName>
        <fullName evidence="4">Lipoprotein</fullName>
    </recommendedName>
</protein>
<evidence type="ECO:0000313" key="2">
    <source>
        <dbReference type="EMBL" id="MQY44488.1"/>
    </source>
</evidence>
<feature type="signal peptide" evidence="1">
    <location>
        <begin position="1"/>
        <end position="32"/>
    </location>
</feature>
<evidence type="ECO:0008006" key="4">
    <source>
        <dbReference type="Google" id="ProtNLM"/>
    </source>
</evidence>
<dbReference type="EMBL" id="WIXI01000021">
    <property type="protein sequence ID" value="MQY44488.1"/>
    <property type="molecule type" value="Genomic_DNA"/>
</dbReference>
<evidence type="ECO:0000256" key="1">
    <source>
        <dbReference type="SAM" id="SignalP"/>
    </source>
</evidence>
<keyword evidence="3" id="KW-1185">Reference proteome</keyword>
<organism evidence="2 3">
    <name type="scientific">Endobacterium cereale</name>
    <dbReference type="NCBI Taxonomy" id="2663029"/>
    <lineage>
        <taxon>Bacteria</taxon>
        <taxon>Pseudomonadati</taxon>
        <taxon>Pseudomonadota</taxon>
        <taxon>Alphaproteobacteria</taxon>
        <taxon>Hyphomicrobiales</taxon>
        <taxon>Rhizobiaceae</taxon>
        <taxon>Endobacterium</taxon>
    </lineage>
</organism>
<evidence type="ECO:0000313" key="3">
    <source>
        <dbReference type="Proteomes" id="UP000435138"/>
    </source>
</evidence>
<dbReference type="Proteomes" id="UP000435138">
    <property type="component" value="Unassembled WGS sequence"/>
</dbReference>
<dbReference type="RefSeq" id="WP_324185802.1">
    <property type="nucleotide sequence ID" value="NZ_JAYKOO010000021.1"/>
</dbReference>